<name>A0A5C6WZ71_9DELT</name>
<feature type="region of interest" description="Disordered" evidence="3">
    <location>
        <begin position="312"/>
        <end position="368"/>
    </location>
</feature>
<evidence type="ECO:0000256" key="3">
    <source>
        <dbReference type="SAM" id="MobiDB-lite"/>
    </source>
</evidence>
<feature type="domain" description="Response regulatory" evidence="4">
    <location>
        <begin position="6"/>
        <end position="123"/>
    </location>
</feature>
<evidence type="ECO:0000259" key="4">
    <source>
        <dbReference type="PROSITE" id="PS50110"/>
    </source>
</evidence>
<dbReference type="SMART" id="SM00448">
    <property type="entry name" value="REC"/>
    <property type="match status" value="1"/>
</dbReference>
<dbReference type="PANTHER" id="PTHR44591:SF3">
    <property type="entry name" value="RESPONSE REGULATORY DOMAIN-CONTAINING PROTEIN"/>
    <property type="match status" value="1"/>
</dbReference>
<dbReference type="Gene3D" id="3.40.50.2300">
    <property type="match status" value="1"/>
</dbReference>
<sequence>MAKMYHILIVDEEEHLLWALERNLFPQRQDIAVHTARSGEEGLRILDDQPIDLLISDIKMPGAVDGFQLILRAKEMAPDARVMIITAFGTHRIQNFAERIGISHYIEKPFTVDEVRDAILEILNEKEGFQGVLSDLELTDIIQMLCLAKRTALLHLKHRDHRGRIVFDAGEVTHAEFDGEVGPEAVYQMLALRQGDIFMQSDFESVPATIDMGWQDLLLEGVRRTDEQRFEEEQQAGPSIGGEVAGEVEPVLDLDLDDDDFAPSRSLTPMGVGAATMFASTFETEPSQPGLAESSSSAALLFSQAELDEMAAASGGAVEEAAPLAQPQTPPAAAPSSPGIEELSEVEMGPAVSQSDFPGRKRRKTSPGMSAVSAQVVVTEESGEFELFAAPALNGRHAETSAGELANPAEGQSTRAPDSLLEEFVRECPGLRATGLVNAQQGQALEFLTLRGDTALDESELSVRLAEVFRRAHRSVRALYPDDALEEMQMAMAGDYVLIRALEGTPYVHLAIVEREASLGIALVLMRQLGRRLTRSNVLPDA</sequence>
<keyword evidence="1 2" id="KW-0597">Phosphoprotein</keyword>
<reference evidence="5 6" key="1">
    <citation type="submission" date="2019-08" db="EMBL/GenBank/DDBJ databases">
        <title>Bradymonadales sp. TMQ2.</title>
        <authorList>
            <person name="Liang Q."/>
        </authorList>
    </citation>
    <scope>NUCLEOTIDE SEQUENCE [LARGE SCALE GENOMIC DNA]</scope>
    <source>
        <strain evidence="5 6">TMQ2</strain>
    </source>
</reference>
<dbReference type="GO" id="GO:0000160">
    <property type="term" value="P:phosphorelay signal transduction system"/>
    <property type="evidence" value="ECO:0007669"/>
    <property type="project" value="InterPro"/>
</dbReference>
<proteinExistence type="predicted"/>
<dbReference type="AlphaFoldDB" id="A0A5C6WZ71"/>
<dbReference type="Pfam" id="PF00072">
    <property type="entry name" value="Response_reg"/>
    <property type="match status" value="1"/>
</dbReference>
<dbReference type="PROSITE" id="PS50110">
    <property type="entry name" value="RESPONSE_REGULATORY"/>
    <property type="match status" value="1"/>
</dbReference>
<evidence type="ECO:0000313" key="5">
    <source>
        <dbReference type="EMBL" id="TXD32415.1"/>
    </source>
</evidence>
<comment type="caution">
    <text evidence="5">The sequence shown here is derived from an EMBL/GenBank/DDBJ whole genome shotgun (WGS) entry which is preliminary data.</text>
</comment>
<dbReference type="InterPro" id="IPR025497">
    <property type="entry name" value="PatA-like_N"/>
</dbReference>
<dbReference type="Pfam" id="PF14332">
    <property type="entry name" value="DUF4388"/>
    <property type="match status" value="1"/>
</dbReference>
<evidence type="ECO:0000256" key="2">
    <source>
        <dbReference type="PROSITE-ProRule" id="PRU00169"/>
    </source>
</evidence>
<dbReference type="EMBL" id="VOSL01000129">
    <property type="protein sequence ID" value="TXD32415.1"/>
    <property type="molecule type" value="Genomic_DNA"/>
</dbReference>
<evidence type="ECO:0000256" key="1">
    <source>
        <dbReference type="ARBA" id="ARBA00022553"/>
    </source>
</evidence>
<dbReference type="InterPro" id="IPR001789">
    <property type="entry name" value="Sig_transdc_resp-reg_receiver"/>
</dbReference>
<dbReference type="PANTHER" id="PTHR44591">
    <property type="entry name" value="STRESS RESPONSE REGULATOR PROTEIN 1"/>
    <property type="match status" value="1"/>
</dbReference>
<feature type="compositionally biased region" description="Low complexity" evidence="3">
    <location>
        <begin position="312"/>
        <end position="327"/>
    </location>
</feature>
<dbReference type="Proteomes" id="UP000321046">
    <property type="component" value="Unassembled WGS sequence"/>
</dbReference>
<dbReference type="InterPro" id="IPR050595">
    <property type="entry name" value="Bact_response_regulator"/>
</dbReference>
<organism evidence="5 6">
    <name type="scientific">Lujinxingia vulgaris</name>
    <dbReference type="NCBI Taxonomy" id="2600176"/>
    <lineage>
        <taxon>Bacteria</taxon>
        <taxon>Deltaproteobacteria</taxon>
        <taxon>Bradymonadales</taxon>
        <taxon>Lujinxingiaceae</taxon>
        <taxon>Lujinxingia</taxon>
    </lineage>
</organism>
<gene>
    <name evidence="5" type="ORF">FRC96_17555</name>
</gene>
<accession>A0A5C6WZ71</accession>
<feature type="modified residue" description="4-aspartylphosphate" evidence="2">
    <location>
        <position position="57"/>
    </location>
</feature>
<evidence type="ECO:0000313" key="6">
    <source>
        <dbReference type="Proteomes" id="UP000321046"/>
    </source>
</evidence>
<dbReference type="RefSeq" id="WP_146976377.1">
    <property type="nucleotide sequence ID" value="NZ_VOSL01000129.1"/>
</dbReference>
<dbReference type="InterPro" id="IPR011006">
    <property type="entry name" value="CheY-like_superfamily"/>
</dbReference>
<dbReference type="SUPFAM" id="SSF52172">
    <property type="entry name" value="CheY-like"/>
    <property type="match status" value="1"/>
</dbReference>
<dbReference type="OrthoDB" id="5487947at2"/>
<protein>
    <submittedName>
        <fullName evidence="5">DUF4388 domain-containing protein</fullName>
    </submittedName>
</protein>